<proteinExistence type="inferred from homology"/>
<dbReference type="PANTHER" id="PTHR30627">
    <property type="entry name" value="PEPTIDOGLYCAN D,D-TRANSPEPTIDASE"/>
    <property type="match status" value="1"/>
</dbReference>
<keyword evidence="15" id="KW-1185">Reference proteome</keyword>
<gene>
    <name evidence="14" type="ORF">HNR15_000339</name>
</gene>
<dbReference type="SUPFAM" id="SSF56519">
    <property type="entry name" value="Penicillin binding protein dimerisation domain"/>
    <property type="match status" value="1"/>
</dbReference>
<name>A0A853D7L5_9MICO</name>
<dbReference type="GO" id="GO:0071972">
    <property type="term" value="F:peptidoglycan L,D-transpeptidase activity"/>
    <property type="evidence" value="ECO:0007669"/>
    <property type="project" value="TreeGrafter"/>
</dbReference>
<dbReference type="Gene3D" id="3.40.710.10">
    <property type="entry name" value="DD-peptidase/beta-lactamase superfamily"/>
    <property type="match status" value="1"/>
</dbReference>
<dbReference type="InterPro" id="IPR002137">
    <property type="entry name" value="Beta-lactam_class-D_AS"/>
</dbReference>
<dbReference type="Gene3D" id="3.90.1310.10">
    <property type="entry name" value="Penicillin-binding protein 2a (Domain 2)"/>
    <property type="match status" value="1"/>
</dbReference>
<evidence type="ECO:0000256" key="3">
    <source>
        <dbReference type="ARBA" id="ARBA00007898"/>
    </source>
</evidence>
<dbReference type="PROSITE" id="PS00337">
    <property type="entry name" value="BETA_LACTAMASE_D"/>
    <property type="match status" value="1"/>
</dbReference>
<dbReference type="RefSeq" id="WP_179478603.1">
    <property type="nucleotide sequence ID" value="NZ_JACCFW010000001.1"/>
</dbReference>
<accession>A0A853D7L5</accession>
<dbReference type="InterPro" id="IPR001460">
    <property type="entry name" value="PCN-bd_Tpept"/>
</dbReference>
<dbReference type="GO" id="GO:0008658">
    <property type="term" value="F:penicillin binding"/>
    <property type="evidence" value="ECO:0007669"/>
    <property type="project" value="InterPro"/>
</dbReference>
<organism evidence="14 15">
    <name type="scientific">Allobranchiibius huperziae</name>
    <dbReference type="NCBI Taxonomy" id="1874116"/>
    <lineage>
        <taxon>Bacteria</taxon>
        <taxon>Bacillati</taxon>
        <taxon>Actinomycetota</taxon>
        <taxon>Actinomycetes</taxon>
        <taxon>Micrococcales</taxon>
        <taxon>Dermacoccaceae</taxon>
        <taxon>Allobranchiibius</taxon>
    </lineage>
</organism>
<sequence>MGTWDAGVMYRSSRRAVLAAGVVVPVTALASCTGSGSGGDGSKDAAAKLAAALQSGHFTGSPVTGQDVDTSYAAVVRGLGATAHTVQVVKTVAGAAKSSKTVTLATQWTLAGGRRWSYEQQVTMTSADKKWTTPWSSTLVHPQLRTGEHLTAASVAQDRGDITDDNGDAIVTYRPVYRVGIDKTKTAAATATASATKLAAVVGVDAASYAKSVAASGPSAFVEAIVLRTQAVSAAEQSRIRAIPGAVLISDRRPLAPSATFARAVLGTVGPATAEIIKDSKGTKDPVTATDLVGIGGLQQQYDAQLRGTAALQISAVLPGASGPQSVRTLASLGAVAPRPLRTTLRQDLQSTAESLLQGQKSPSALVAIRPSTGEVLVAASGAGSQGYDTAFLGRYAPGSTFKVVSSLALLRSGLKITDTVDCTPTISVQGRIVKNFPDYPKDKLGMIPFKTAVANSCNTVMIRGADRASQSSLAVAADSLGLTQNPSDGPFFGSVPPGDTGADHQVSMIGQGKVLASPLGMATVAASVAHGARVTPFLLPDHKPTVSKQPTTPLTAAETTSLRALMRAVVTEGGATGLQSVPGGPVMAKTGTAEYGTGNPPQTHSWMIAIQGDLAIAVFVETGGYGGVTCLPIVKSFLTAAGRA</sequence>
<dbReference type="GO" id="GO:0005886">
    <property type="term" value="C:plasma membrane"/>
    <property type="evidence" value="ECO:0007669"/>
    <property type="project" value="TreeGrafter"/>
</dbReference>
<evidence type="ECO:0000256" key="10">
    <source>
        <dbReference type="SAM" id="SignalP"/>
    </source>
</evidence>
<dbReference type="PANTHER" id="PTHR30627:SF24">
    <property type="entry name" value="PENICILLIN-BINDING PROTEIN 4B"/>
    <property type="match status" value="1"/>
</dbReference>
<evidence type="ECO:0000313" key="15">
    <source>
        <dbReference type="Proteomes" id="UP000571817"/>
    </source>
</evidence>
<comment type="similarity">
    <text evidence="2">Belongs to the transpeptidase family.</text>
</comment>
<feature type="chain" id="PRO_5033017846" description="Beta-lactamase" evidence="10">
    <location>
        <begin position="31"/>
        <end position="645"/>
    </location>
</feature>
<evidence type="ECO:0000256" key="9">
    <source>
        <dbReference type="RuleBase" id="RU361140"/>
    </source>
</evidence>
<dbReference type="GO" id="GO:0046677">
    <property type="term" value="P:response to antibiotic"/>
    <property type="evidence" value="ECO:0007669"/>
    <property type="project" value="UniProtKB-UniRule"/>
</dbReference>
<dbReference type="InterPro" id="IPR036138">
    <property type="entry name" value="PBP_dimer_sf"/>
</dbReference>
<keyword evidence="6 9" id="KW-0378">Hydrolase</keyword>
<dbReference type="EC" id="3.5.2.6" evidence="4 9"/>
<comment type="caution">
    <text evidence="14">The sequence shown here is derived from an EMBL/GenBank/DDBJ whole genome shotgun (WGS) entry which is preliminary data.</text>
</comment>
<keyword evidence="14" id="KW-0131">Cell cycle</keyword>
<evidence type="ECO:0000256" key="2">
    <source>
        <dbReference type="ARBA" id="ARBA00007171"/>
    </source>
</evidence>
<dbReference type="InterPro" id="IPR007887">
    <property type="entry name" value="MecA_N"/>
</dbReference>
<evidence type="ECO:0000259" key="11">
    <source>
        <dbReference type="Pfam" id="PF00905"/>
    </source>
</evidence>
<feature type="domain" description="Penicillin-binding protein transpeptidase" evidence="11">
    <location>
        <begin position="366"/>
        <end position="636"/>
    </location>
</feature>
<dbReference type="SUPFAM" id="SSF56601">
    <property type="entry name" value="beta-lactamase/transpeptidase-like"/>
    <property type="match status" value="1"/>
</dbReference>
<evidence type="ECO:0000259" key="13">
    <source>
        <dbReference type="Pfam" id="PF05223"/>
    </source>
</evidence>
<dbReference type="EMBL" id="JACCFW010000001">
    <property type="protein sequence ID" value="NYJ73376.1"/>
    <property type="molecule type" value="Genomic_DNA"/>
</dbReference>
<keyword evidence="8 9" id="KW-0046">Antibiotic resistance</keyword>
<keyword evidence="14" id="KW-0132">Cell division</keyword>
<dbReference type="GO" id="GO:0051301">
    <property type="term" value="P:cell division"/>
    <property type="evidence" value="ECO:0007669"/>
    <property type="project" value="UniProtKB-KW"/>
</dbReference>
<dbReference type="Pfam" id="PF03717">
    <property type="entry name" value="PBP_dimer"/>
    <property type="match status" value="1"/>
</dbReference>
<protein>
    <recommendedName>
        <fullName evidence="4 9">Beta-lactamase</fullName>
        <ecNumber evidence="4 9">3.5.2.6</ecNumber>
    </recommendedName>
</protein>
<reference evidence="14 15" key="1">
    <citation type="submission" date="2020-07" db="EMBL/GenBank/DDBJ databases">
        <title>Sequencing the genomes of 1000 actinobacteria strains.</title>
        <authorList>
            <person name="Klenk H.-P."/>
        </authorList>
    </citation>
    <scope>NUCLEOTIDE SEQUENCE [LARGE SCALE GENOMIC DNA]</scope>
    <source>
        <strain evidence="14 15">DSM 29531</strain>
    </source>
</reference>
<feature type="domain" description="NTF2-like N-terminal transpeptidase" evidence="13">
    <location>
        <begin position="63"/>
        <end position="147"/>
    </location>
</feature>
<dbReference type="GO" id="GO:0008800">
    <property type="term" value="F:beta-lactamase activity"/>
    <property type="evidence" value="ECO:0007669"/>
    <property type="project" value="UniProtKB-UniRule"/>
</dbReference>
<dbReference type="InterPro" id="IPR005311">
    <property type="entry name" value="PBP_dimer"/>
</dbReference>
<feature type="domain" description="Penicillin-binding protein dimerisation" evidence="12">
    <location>
        <begin position="158"/>
        <end position="314"/>
    </location>
</feature>
<evidence type="ECO:0000256" key="7">
    <source>
        <dbReference type="ARBA" id="ARBA00023136"/>
    </source>
</evidence>
<dbReference type="Proteomes" id="UP000571817">
    <property type="component" value="Unassembled WGS sequence"/>
</dbReference>
<dbReference type="GO" id="GO:0017001">
    <property type="term" value="P:antibiotic catabolic process"/>
    <property type="evidence" value="ECO:0007669"/>
    <property type="project" value="InterPro"/>
</dbReference>
<dbReference type="Pfam" id="PF00905">
    <property type="entry name" value="Transpeptidase"/>
    <property type="match status" value="1"/>
</dbReference>
<keyword evidence="5 10" id="KW-0732">Signal</keyword>
<evidence type="ECO:0000313" key="14">
    <source>
        <dbReference type="EMBL" id="NYJ73376.1"/>
    </source>
</evidence>
<evidence type="ECO:0000256" key="6">
    <source>
        <dbReference type="ARBA" id="ARBA00022801"/>
    </source>
</evidence>
<feature type="signal peptide" evidence="10">
    <location>
        <begin position="1"/>
        <end position="30"/>
    </location>
</feature>
<comment type="catalytic activity">
    <reaction evidence="9">
        <text>a beta-lactam + H2O = a substituted beta-amino acid</text>
        <dbReference type="Rhea" id="RHEA:20401"/>
        <dbReference type="ChEBI" id="CHEBI:15377"/>
        <dbReference type="ChEBI" id="CHEBI:35627"/>
        <dbReference type="ChEBI" id="CHEBI:140347"/>
        <dbReference type="EC" id="3.5.2.6"/>
    </reaction>
</comment>
<dbReference type="AlphaFoldDB" id="A0A853D7L5"/>
<evidence type="ECO:0000256" key="5">
    <source>
        <dbReference type="ARBA" id="ARBA00022729"/>
    </source>
</evidence>
<keyword evidence="7" id="KW-0472">Membrane</keyword>
<evidence type="ECO:0000256" key="8">
    <source>
        <dbReference type="ARBA" id="ARBA00023251"/>
    </source>
</evidence>
<dbReference type="InterPro" id="IPR012338">
    <property type="entry name" value="Beta-lactam/transpept-like"/>
</dbReference>
<dbReference type="Pfam" id="PF05223">
    <property type="entry name" value="MecA_N"/>
    <property type="match status" value="1"/>
</dbReference>
<comment type="subcellular location">
    <subcellularLocation>
        <location evidence="1">Membrane</location>
    </subcellularLocation>
</comment>
<evidence type="ECO:0000256" key="4">
    <source>
        <dbReference type="ARBA" id="ARBA00012865"/>
    </source>
</evidence>
<dbReference type="GO" id="GO:0071555">
    <property type="term" value="P:cell wall organization"/>
    <property type="evidence" value="ECO:0007669"/>
    <property type="project" value="TreeGrafter"/>
</dbReference>
<evidence type="ECO:0000259" key="12">
    <source>
        <dbReference type="Pfam" id="PF03717"/>
    </source>
</evidence>
<comment type="similarity">
    <text evidence="3 9">Belongs to the class-D beta-lactamase family.</text>
</comment>
<dbReference type="InterPro" id="IPR050515">
    <property type="entry name" value="Beta-lactam/transpept"/>
</dbReference>
<evidence type="ECO:0000256" key="1">
    <source>
        <dbReference type="ARBA" id="ARBA00004370"/>
    </source>
</evidence>